<dbReference type="Pfam" id="PF06971">
    <property type="entry name" value="Put_DNA-bind_N"/>
    <property type="match status" value="1"/>
</dbReference>
<feature type="binding site" evidence="7">
    <location>
        <begin position="90"/>
        <end position="95"/>
    </location>
    <ligand>
        <name>NAD(+)</name>
        <dbReference type="ChEBI" id="CHEBI:57540"/>
    </ligand>
</feature>
<dbReference type="NCBIfam" id="NF003994">
    <property type="entry name" value="PRK05472.2-3"/>
    <property type="match status" value="1"/>
</dbReference>
<dbReference type="GO" id="GO:0005737">
    <property type="term" value="C:cytoplasm"/>
    <property type="evidence" value="ECO:0007669"/>
    <property type="project" value="UniProtKB-SubCell"/>
</dbReference>
<keyword evidence="1 7" id="KW-0963">Cytoplasm</keyword>
<comment type="similarity">
    <text evidence="7">Belongs to the transcriptional regulatory Rex family.</text>
</comment>
<keyword evidence="2 7" id="KW-0678">Repressor</keyword>
<evidence type="ECO:0000313" key="9">
    <source>
        <dbReference type="EMBL" id="HEF64937.1"/>
    </source>
</evidence>
<comment type="subunit">
    <text evidence="7">Homodimer.</text>
</comment>
<keyword evidence="5 7" id="KW-0238">DNA-binding</keyword>
<evidence type="ECO:0000259" key="8">
    <source>
        <dbReference type="SMART" id="SM00881"/>
    </source>
</evidence>
<feature type="DNA-binding region" description="H-T-H motif" evidence="7">
    <location>
        <begin position="16"/>
        <end position="55"/>
    </location>
</feature>
<protein>
    <recommendedName>
        <fullName evidence="7">Redox-sensing transcriptional repressor Rex</fullName>
    </recommendedName>
</protein>
<dbReference type="HAMAP" id="MF_01131">
    <property type="entry name" value="Rex"/>
    <property type="match status" value="1"/>
</dbReference>
<dbReference type="SUPFAM" id="SSF46785">
    <property type="entry name" value="Winged helix' DNA-binding domain"/>
    <property type="match status" value="1"/>
</dbReference>
<dbReference type="Gene3D" id="1.10.10.10">
    <property type="entry name" value="Winged helix-like DNA-binding domain superfamily/Winged helix DNA-binding domain"/>
    <property type="match status" value="1"/>
</dbReference>
<dbReference type="InterPro" id="IPR022876">
    <property type="entry name" value="Tscrpt_rep_Rex"/>
</dbReference>
<accession>A0A7C2B192</accession>
<evidence type="ECO:0000256" key="1">
    <source>
        <dbReference type="ARBA" id="ARBA00022490"/>
    </source>
</evidence>
<comment type="subcellular location">
    <subcellularLocation>
        <location evidence="7">Cytoplasm</location>
    </subcellularLocation>
</comment>
<dbReference type="GO" id="GO:0003677">
    <property type="term" value="F:DNA binding"/>
    <property type="evidence" value="ECO:0007669"/>
    <property type="project" value="UniProtKB-UniRule"/>
</dbReference>
<evidence type="ECO:0000256" key="4">
    <source>
        <dbReference type="ARBA" id="ARBA00023027"/>
    </source>
</evidence>
<evidence type="ECO:0000256" key="7">
    <source>
        <dbReference type="HAMAP-Rule" id="MF_01131"/>
    </source>
</evidence>
<dbReference type="InterPro" id="IPR036291">
    <property type="entry name" value="NAD(P)-bd_dom_sf"/>
</dbReference>
<dbReference type="InterPro" id="IPR058236">
    <property type="entry name" value="Rex_actinobacterial-type"/>
</dbReference>
<dbReference type="SUPFAM" id="SSF51735">
    <property type="entry name" value="NAD(P)-binding Rossmann-fold domains"/>
    <property type="match status" value="1"/>
</dbReference>
<dbReference type="Pfam" id="PF02629">
    <property type="entry name" value="CoA_binding"/>
    <property type="match status" value="1"/>
</dbReference>
<dbReference type="NCBIfam" id="NF003989">
    <property type="entry name" value="PRK05472.1-3"/>
    <property type="match status" value="1"/>
</dbReference>
<keyword evidence="6 7" id="KW-0804">Transcription</keyword>
<dbReference type="GO" id="GO:0045892">
    <property type="term" value="P:negative regulation of DNA-templated transcription"/>
    <property type="evidence" value="ECO:0007669"/>
    <property type="project" value="InterPro"/>
</dbReference>
<dbReference type="InterPro" id="IPR036388">
    <property type="entry name" value="WH-like_DNA-bd_sf"/>
</dbReference>
<dbReference type="EMBL" id="DSJL01000010">
    <property type="protein sequence ID" value="HEF64937.1"/>
    <property type="molecule type" value="Genomic_DNA"/>
</dbReference>
<dbReference type="SMART" id="SM00881">
    <property type="entry name" value="CoA_binding"/>
    <property type="match status" value="1"/>
</dbReference>
<name>A0A7C2B192_THERO</name>
<dbReference type="NCBIfam" id="NF003992">
    <property type="entry name" value="PRK05472.2-1"/>
    <property type="match status" value="1"/>
</dbReference>
<dbReference type="PANTHER" id="PTHR35786:SF1">
    <property type="entry name" value="REDOX-SENSING TRANSCRIPTIONAL REPRESSOR REX 1"/>
    <property type="match status" value="1"/>
</dbReference>
<dbReference type="NCBIfam" id="NF003996">
    <property type="entry name" value="PRK05472.2-5"/>
    <property type="match status" value="1"/>
</dbReference>
<gene>
    <name evidence="7" type="primary">rex</name>
    <name evidence="9" type="ORF">ENP47_04995</name>
</gene>
<dbReference type="InterPro" id="IPR009718">
    <property type="entry name" value="Rex_DNA-bd_C_dom"/>
</dbReference>
<comment type="function">
    <text evidence="7">Modulates transcription in response to changes in cellular NADH/NAD(+) redox state.</text>
</comment>
<dbReference type="InterPro" id="IPR003781">
    <property type="entry name" value="CoA-bd"/>
</dbReference>
<dbReference type="GO" id="GO:0003700">
    <property type="term" value="F:DNA-binding transcription factor activity"/>
    <property type="evidence" value="ECO:0007669"/>
    <property type="project" value="UniProtKB-UniRule"/>
</dbReference>
<evidence type="ECO:0000256" key="5">
    <source>
        <dbReference type="ARBA" id="ARBA00023125"/>
    </source>
</evidence>
<comment type="caution">
    <text evidence="9">The sequence shown here is derived from an EMBL/GenBank/DDBJ whole genome shotgun (WGS) entry which is preliminary data.</text>
</comment>
<dbReference type="NCBIfam" id="NF003993">
    <property type="entry name" value="PRK05472.2-2"/>
    <property type="match status" value="1"/>
</dbReference>
<keyword evidence="4 7" id="KW-0520">NAD</keyword>
<dbReference type="AlphaFoldDB" id="A0A7C2B192"/>
<dbReference type="PANTHER" id="PTHR35786">
    <property type="entry name" value="REDOX-SENSING TRANSCRIPTIONAL REPRESSOR REX"/>
    <property type="match status" value="1"/>
</dbReference>
<sequence>MRNGAVPDIVIRRLPLYLRTLRQLQREGWRTISSEELAQQLGSTAAQIRRDLSYFGRFGKQGYGYSVEALIRELEGVLQLDRLWDVALVGYGNLGQAIAHYRGFEPNGFRIAAIFAKNPEHVGQVVNGIVVLPETEIERVIRELGIRIGIIAVPAEAAQEVANRLVAGGVRAILNYAPVVLHVPPDVTVREIDPISMLQSMTYYVRENGYRSEENGHATSVPELKATIAAERRPVTS</sequence>
<dbReference type="Gene3D" id="3.40.50.720">
    <property type="entry name" value="NAD(P)-binding Rossmann-like Domain"/>
    <property type="match status" value="1"/>
</dbReference>
<dbReference type="NCBIfam" id="NF003995">
    <property type="entry name" value="PRK05472.2-4"/>
    <property type="match status" value="1"/>
</dbReference>
<keyword evidence="3 7" id="KW-0805">Transcription regulation</keyword>
<evidence type="ECO:0000256" key="3">
    <source>
        <dbReference type="ARBA" id="ARBA00023015"/>
    </source>
</evidence>
<dbReference type="GO" id="GO:0051775">
    <property type="term" value="P:response to redox state"/>
    <property type="evidence" value="ECO:0007669"/>
    <property type="project" value="InterPro"/>
</dbReference>
<evidence type="ECO:0000256" key="6">
    <source>
        <dbReference type="ARBA" id="ARBA00023163"/>
    </source>
</evidence>
<feature type="domain" description="CoA-binding" evidence="8">
    <location>
        <begin position="80"/>
        <end position="180"/>
    </location>
</feature>
<proteinExistence type="inferred from homology"/>
<organism evidence="9">
    <name type="scientific">Thermomicrobium roseum</name>
    <dbReference type="NCBI Taxonomy" id="500"/>
    <lineage>
        <taxon>Bacteria</taxon>
        <taxon>Pseudomonadati</taxon>
        <taxon>Thermomicrobiota</taxon>
        <taxon>Thermomicrobia</taxon>
        <taxon>Thermomicrobiales</taxon>
        <taxon>Thermomicrobiaceae</taxon>
        <taxon>Thermomicrobium</taxon>
    </lineage>
</organism>
<dbReference type="InterPro" id="IPR036390">
    <property type="entry name" value="WH_DNA-bd_sf"/>
</dbReference>
<reference evidence="9" key="1">
    <citation type="journal article" date="2020" name="mSystems">
        <title>Genome- and Community-Level Interaction Insights into Carbon Utilization and Element Cycling Functions of Hydrothermarchaeota in Hydrothermal Sediment.</title>
        <authorList>
            <person name="Zhou Z."/>
            <person name="Liu Y."/>
            <person name="Xu W."/>
            <person name="Pan J."/>
            <person name="Luo Z.H."/>
            <person name="Li M."/>
        </authorList>
    </citation>
    <scope>NUCLEOTIDE SEQUENCE [LARGE SCALE GENOMIC DNA]</scope>
    <source>
        <strain evidence="9">SpSt-222</strain>
    </source>
</reference>
<evidence type="ECO:0000256" key="2">
    <source>
        <dbReference type="ARBA" id="ARBA00022491"/>
    </source>
</evidence>